<organism evidence="2">
    <name type="scientific">Sinorhizobium medicae</name>
    <dbReference type="NCBI Taxonomy" id="110321"/>
    <lineage>
        <taxon>Bacteria</taxon>
        <taxon>Pseudomonadati</taxon>
        <taxon>Pseudomonadota</taxon>
        <taxon>Alphaproteobacteria</taxon>
        <taxon>Hyphomicrobiales</taxon>
        <taxon>Rhizobiaceae</taxon>
        <taxon>Sinorhizobium/Ensifer group</taxon>
        <taxon>Sinorhizobium</taxon>
    </lineage>
</organism>
<dbReference type="EMBL" id="CABFNB010000057">
    <property type="protein sequence ID" value="VTZ60328.1"/>
    <property type="molecule type" value="Genomic_DNA"/>
</dbReference>
<evidence type="ECO:0000256" key="1">
    <source>
        <dbReference type="SAM" id="MobiDB-lite"/>
    </source>
</evidence>
<gene>
    <name evidence="2" type="ORF">EMEDMD4_150107</name>
</gene>
<dbReference type="AlphaFoldDB" id="A0A508WWC4"/>
<evidence type="ECO:0000313" key="2">
    <source>
        <dbReference type="EMBL" id="VTZ60328.1"/>
    </source>
</evidence>
<accession>A0A508WWC4</accession>
<protein>
    <submittedName>
        <fullName evidence="2">Uncharacterized protein</fullName>
    </submittedName>
</protein>
<dbReference type="Proteomes" id="UP000507954">
    <property type="component" value="Unassembled WGS sequence"/>
</dbReference>
<sequence>MGDDTGIEVRPRRLAIHPGSGRPPAQAARHAGLIHAGMRAENHARLSSPRARLSYPSWIDGPDANGFERTLIARRDGSRTVRPRNGLNCTIRKSHLNASPLCVRHCILLAA</sequence>
<feature type="region of interest" description="Disordered" evidence="1">
    <location>
        <begin position="1"/>
        <end position="29"/>
    </location>
</feature>
<reference evidence="2" key="1">
    <citation type="submission" date="2019-06" db="EMBL/GenBank/DDBJ databases">
        <authorList>
            <person name="Le Quere A."/>
            <person name="Colella S."/>
        </authorList>
    </citation>
    <scope>NUCLEOTIDE SEQUENCE</scope>
    <source>
        <strain evidence="2">EmedicaeMD41</strain>
    </source>
</reference>
<name>A0A508WWC4_9HYPH</name>
<proteinExistence type="predicted"/>